<accession>A0AAV7Q027</accession>
<proteinExistence type="predicted"/>
<dbReference type="AlphaFoldDB" id="A0AAV7Q027"/>
<protein>
    <submittedName>
        <fullName evidence="1">Uncharacterized protein</fullName>
    </submittedName>
</protein>
<reference evidence="1" key="1">
    <citation type="journal article" date="2022" name="bioRxiv">
        <title>Sequencing and chromosome-scale assembly of the giantPleurodeles waltlgenome.</title>
        <authorList>
            <person name="Brown T."/>
            <person name="Elewa A."/>
            <person name="Iarovenko S."/>
            <person name="Subramanian E."/>
            <person name="Araus A.J."/>
            <person name="Petzold A."/>
            <person name="Susuki M."/>
            <person name="Suzuki K.-i.T."/>
            <person name="Hayashi T."/>
            <person name="Toyoda A."/>
            <person name="Oliveira C."/>
            <person name="Osipova E."/>
            <person name="Leigh N.D."/>
            <person name="Simon A."/>
            <person name="Yun M.H."/>
        </authorList>
    </citation>
    <scope>NUCLEOTIDE SEQUENCE</scope>
    <source>
        <strain evidence="1">20211129_DDA</strain>
        <tissue evidence="1">Liver</tissue>
    </source>
</reference>
<evidence type="ECO:0000313" key="1">
    <source>
        <dbReference type="EMBL" id="KAJ1132937.1"/>
    </source>
</evidence>
<comment type="caution">
    <text evidence="1">The sequence shown here is derived from an EMBL/GenBank/DDBJ whole genome shotgun (WGS) entry which is preliminary data.</text>
</comment>
<feature type="non-terminal residue" evidence="1">
    <location>
        <position position="67"/>
    </location>
</feature>
<dbReference type="EMBL" id="JANPWB010000011">
    <property type="protein sequence ID" value="KAJ1132937.1"/>
    <property type="molecule type" value="Genomic_DNA"/>
</dbReference>
<keyword evidence="2" id="KW-1185">Reference proteome</keyword>
<feature type="non-terminal residue" evidence="1">
    <location>
        <position position="1"/>
    </location>
</feature>
<gene>
    <name evidence="1" type="ORF">NDU88_011238</name>
</gene>
<name>A0AAV7Q027_PLEWA</name>
<evidence type="ECO:0000313" key="2">
    <source>
        <dbReference type="Proteomes" id="UP001066276"/>
    </source>
</evidence>
<sequence length="67" mass="7894">SGLQALWPVVIYLCAFNHAHRMPITITRSWPSLSKILYHWHMLYLCPSLGQFCYRLGHRPCYIDNCT</sequence>
<dbReference type="Proteomes" id="UP001066276">
    <property type="component" value="Chromosome 7"/>
</dbReference>
<organism evidence="1 2">
    <name type="scientific">Pleurodeles waltl</name>
    <name type="common">Iberian ribbed newt</name>
    <dbReference type="NCBI Taxonomy" id="8319"/>
    <lineage>
        <taxon>Eukaryota</taxon>
        <taxon>Metazoa</taxon>
        <taxon>Chordata</taxon>
        <taxon>Craniata</taxon>
        <taxon>Vertebrata</taxon>
        <taxon>Euteleostomi</taxon>
        <taxon>Amphibia</taxon>
        <taxon>Batrachia</taxon>
        <taxon>Caudata</taxon>
        <taxon>Salamandroidea</taxon>
        <taxon>Salamandridae</taxon>
        <taxon>Pleurodelinae</taxon>
        <taxon>Pleurodeles</taxon>
    </lineage>
</organism>